<evidence type="ECO:0000313" key="3">
    <source>
        <dbReference type="Proteomes" id="UP000251088"/>
    </source>
</evidence>
<feature type="transmembrane region" description="Helical" evidence="1">
    <location>
        <begin position="20"/>
        <end position="40"/>
    </location>
</feature>
<keyword evidence="1" id="KW-0472">Membrane</keyword>
<name>A0A2X3BKN9_KLEPN</name>
<sequence>MPPFYWVGASRVAEGEMTAGWMAAFYLLLGAILRTSSAVIRDCRRLAAGDGQR</sequence>
<evidence type="ECO:0000256" key="1">
    <source>
        <dbReference type="SAM" id="Phobius"/>
    </source>
</evidence>
<keyword evidence="1" id="KW-0812">Transmembrane</keyword>
<protein>
    <submittedName>
        <fullName evidence="2">Putative ABC transporter</fullName>
    </submittedName>
</protein>
<proteinExistence type="predicted"/>
<dbReference type="Proteomes" id="UP000251088">
    <property type="component" value="Unassembled WGS sequence"/>
</dbReference>
<reference evidence="2 3" key="1">
    <citation type="submission" date="2018-06" db="EMBL/GenBank/DDBJ databases">
        <authorList>
            <consortium name="Pathogen Informatics"/>
            <person name="Doyle S."/>
        </authorList>
    </citation>
    <scope>NUCLEOTIDE SEQUENCE [LARGE SCALE GENOMIC DNA]</scope>
    <source>
        <strain evidence="2 3">NCTC9128</strain>
    </source>
</reference>
<organism evidence="2 3">
    <name type="scientific">Klebsiella pneumoniae</name>
    <dbReference type="NCBI Taxonomy" id="573"/>
    <lineage>
        <taxon>Bacteria</taxon>
        <taxon>Pseudomonadati</taxon>
        <taxon>Pseudomonadota</taxon>
        <taxon>Gammaproteobacteria</taxon>
        <taxon>Enterobacterales</taxon>
        <taxon>Enterobacteriaceae</taxon>
        <taxon>Klebsiella/Raoultella group</taxon>
        <taxon>Klebsiella</taxon>
        <taxon>Klebsiella pneumoniae complex</taxon>
    </lineage>
</organism>
<dbReference type="AlphaFoldDB" id="A0A2X3BKN9"/>
<accession>A0A2X3BKN9</accession>
<keyword evidence="1" id="KW-1133">Transmembrane helix</keyword>
<dbReference type="EMBL" id="UAWN01000002">
    <property type="protein sequence ID" value="SQC05888.1"/>
    <property type="molecule type" value="Genomic_DNA"/>
</dbReference>
<evidence type="ECO:0000313" key="2">
    <source>
        <dbReference type="EMBL" id="SQC05888.1"/>
    </source>
</evidence>
<gene>
    <name evidence="2" type="primary">iroC_2</name>
    <name evidence="2" type="ORF">NCTC9128_00473</name>
</gene>